<name>A0A9D4MV43_DREPO</name>
<comment type="caution">
    <text evidence="1">The sequence shown here is derived from an EMBL/GenBank/DDBJ whole genome shotgun (WGS) entry which is preliminary data.</text>
</comment>
<gene>
    <name evidence="1" type="ORF">DPMN_007894</name>
</gene>
<dbReference type="EMBL" id="JAIWYP010000001">
    <property type="protein sequence ID" value="KAH3883925.1"/>
    <property type="molecule type" value="Genomic_DNA"/>
</dbReference>
<protein>
    <submittedName>
        <fullName evidence="1">Uncharacterized protein</fullName>
    </submittedName>
</protein>
<sequence length="59" mass="6907">MTQRDAVIKILLDHAEELYYFHFRGETTQVDNTCSEILIKLETAKEMKKHGLRRNAKDG</sequence>
<reference evidence="1" key="2">
    <citation type="submission" date="2020-11" db="EMBL/GenBank/DDBJ databases">
        <authorList>
            <person name="McCartney M.A."/>
            <person name="Auch B."/>
            <person name="Kono T."/>
            <person name="Mallez S."/>
            <person name="Becker A."/>
            <person name="Gohl D.M."/>
            <person name="Silverstein K.A.T."/>
            <person name="Koren S."/>
            <person name="Bechman K.B."/>
            <person name="Herman A."/>
            <person name="Abrahante J.E."/>
            <person name="Garbe J."/>
        </authorList>
    </citation>
    <scope>NUCLEOTIDE SEQUENCE</scope>
    <source>
        <strain evidence="1">Duluth1</strain>
        <tissue evidence="1">Whole animal</tissue>
    </source>
</reference>
<organism evidence="1 2">
    <name type="scientific">Dreissena polymorpha</name>
    <name type="common">Zebra mussel</name>
    <name type="synonym">Mytilus polymorpha</name>
    <dbReference type="NCBI Taxonomy" id="45954"/>
    <lineage>
        <taxon>Eukaryota</taxon>
        <taxon>Metazoa</taxon>
        <taxon>Spiralia</taxon>
        <taxon>Lophotrochozoa</taxon>
        <taxon>Mollusca</taxon>
        <taxon>Bivalvia</taxon>
        <taxon>Autobranchia</taxon>
        <taxon>Heteroconchia</taxon>
        <taxon>Euheterodonta</taxon>
        <taxon>Imparidentia</taxon>
        <taxon>Neoheterodontei</taxon>
        <taxon>Myida</taxon>
        <taxon>Dreissenoidea</taxon>
        <taxon>Dreissenidae</taxon>
        <taxon>Dreissena</taxon>
    </lineage>
</organism>
<evidence type="ECO:0000313" key="2">
    <source>
        <dbReference type="Proteomes" id="UP000828390"/>
    </source>
</evidence>
<dbReference type="Proteomes" id="UP000828390">
    <property type="component" value="Unassembled WGS sequence"/>
</dbReference>
<proteinExistence type="predicted"/>
<keyword evidence="2" id="KW-1185">Reference proteome</keyword>
<dbReference type="AlphaFoldDB" id="A0A9D4MV43"/>
<evidence type="ECO:0000313" key="1">
    <source>
        <dbReference type="EMBL" id="KAH3883925.1"/>
    </source>
</evidence>
<reference evidence="1" key="1">
    <citation type="journal article" date="2019" name="bioRxiv">
        <title>The Genome of the Zebra Mussel, Dreissena polymorpha: A Resource for Invasive Species Research.</title>
        <authorList>
            <person name="McCartney M.A."/>
            <person name="Auch B."/>
            <person name="Kono T."/>
            <person name="Mallez S."/>
            <person name="Zhang Y."/>
            <person name="Obille A."/>
            <person name="Becker A."/>
            <person name="Abrahante J.E."/>
            <person name="Garbe J."/>
            <person name="Badalamenti J.P."/>
            <person name="Herman A."/>
            <person name="Mangelson H."/>
            <person name="Liachko I."/>
            <person name="Sullivan S."/>
            <person name="Sone E.D."/>
            <person name="Koren S."/>
            <person name="Silverstein K.A.T."/>
            <person name="Beckman K.B."/>
            <person name="Gohl D.M."/>
        </authorList>
    </citation>
    <scope>NUCLEOTIDE SEQUENCE</scope>
    <source>
        <strain evidence="1">Duluth1</strain>
        <tissue evidence="1">Whole animal</tissue>
    </source>
</reference>
<accession>A0A9D4MV43</accession>